<evidence type="ECO:0000313" key="5">
    <source>
        <dbReference type="Proteomes" id="UP000826195"/>
    </source>
</evidence>
<dbReference type="Pfam" id="PF00406">
    <property type="entry name" value="ADK"/>
    <property type="match status" value="1"/>
</dbReference>
<evidence type="ECO:0000256" key="3">
    <source>
        <dbReference type="ARBA" id="ARBA00022777"/>
    </source>
</evidence>
<dbReference type="GO" id="GO:0005524">
    <property type="term" value="F:ATP binding"/>
    <property type="evidence" value="ECO:0007669"/>
    <property type="project" value="InterPro"/>
</dbReference>
<evidence type="ECO:0000256" key="1">
    <source>
        <dbReference type="ARBA" id="ARBA00022679"/>
    </source>
</evidence>
<gene>
    <name evidence="4" type="ORF">KQX54_012584</name>
</gene>
<protein>
    <recommendedName>
        <fullName evidence="6">Adenylate kinase 8</fullName>
    </recommendedName>
</protein>
<keyword evidence="5" id="KW-1185">Reference proteome</keyword>
<name>A0AAV7J3V5_COTGL</name>
<evidence type="ECO:0000313" key="4">
    <source>
        <dbReference type="EMBL" id="KAH0564521.1"/>
    </source>
</evidence>
<dbReference type="PANTHER" id="PTHR23359">
    <property type="entry name" value="NUCLEOTIDE KINASE"/>
    <property type="match status" value="1"/>
</dbReference>
<reference evidence="4 5" key="1">
    <citation type="journal article" date="2021" name="J. Hered.">
        <title>A chromosome-level genome assembly of the parasitoid wasp, Cotesia glomerata (Hymenoptera: Braconidae).</title>
        <authorList>
            <person name="Pinto B.J."/>
            <person name="Weis J.J."/>
            <person name="Gamble T."/>
            <person name="Ode P.J."/>
            <person name="Paul R."/>
            <person name="Zaspel J.M."/>
        </authorList>
    </citation>
    <scope>NUCLEOTIDE SEQUENCE [LARGE SCALE GENOMIC DNA]</scope>
    <source>
        <strain evidence="4">CgM1</strain>
    </source>
</reference>
<dbReference type="InterPro" id="IPR000850">
    <property type="entry name" value="Adenylat/UMP-CMP_kin"/>
</dbReference>
<dbReference type="CDD" id="cd22979">
    <property type="entry name" value="DD_AK8"/>
    <property type="match status" value="1"/>
</dbReference>
<comment type="caution">
    <text evidence="4">The sequence shown here is derived from an EMBL/GenBank/DDBJ whole genome shotgun (WGS) entry which is preliminary data.</text>
</comment>
<keyword evidence="1" id="KW-0808">Transferase</keyword>
<evidence type="ECO:0000256" key="2">
    <source>
        <dbReference type="ARBA" id="ARBA00022741"/>
    </source>
</evidence>
<keyword evidence="3" id="KW-0418">Kinase</keyword>
<dbReference type="CDD" id="cd01428">
    <property type="entry name" value="ADK"/>
    <property type="match status" value="1"/>
</dbReference>
<sequence>MNMTKKYIGLSRYLPYLEKHRIYELFNDINTDLVIQKPSDPLDFIKHWLEENPVYRDRLRIILLSSPDFDKKKLAEYLSEKLNIKPENQFNDSFVNLSLENLYSCKDWIFIDFPRNNSEACALKRNGILPTHVFEIIDSLGDNSRDNALKAQVSKNNGSADYNLHINSLRDEYKPFLHKIESTGRTCEEIGNICISITRRQRYNIPCIYCVVLIGPRGSGFRTVAKYLSQKYGLVNVDLDYLIEQTKKQNSLLGEELRSLDYRGTVPGSEMRFKVVENKLMSQECNRKGWVLTRYPLTVEDFRLLNSLTTPPNRIIFLSVDQVTCRERLLSRRFNILTGSEHHLTIDSDFQSDFGQELAAHPKDYGSKVEQDLKLFEENIESILKHAGDSVNVVDATSGIKSVCERVEACLTRPICNAPARK</sequence>
<dbReference type="Proteomes" id="UP000826195">
    <property type="component" value="Unassembled WGS sequence"/>
</dbReference>
<evidence type="ECO:0008006" key="6">
    <source>
        <dbReference type="Google" id="ProtNLM"/>
    </source>
</evidence>
<dbReference type="Gene3D" id="3.40.50.300">
    <property type="entry name" value="P-loop containing nucleotide triphosphate hydrolases"/>
    <property type="match status" value="1"/>
</dbReference>
<proteinExistence type="predicted"/>
<keyword evidence="2" id="KW-0547">Nucleotide-binding</keyword>
<dbReference type="AlphaFoldDB" id="A0AAV7J3V5"/>
<accession>A0AAV7J3V5</accession>
<dbReference type="GO" id="GO:0006139">
    <property type="term" value="P:nucleobase-containing compound metabolic process"/>
    <property type="evidence" value="ECO:0007669"/>
    <property type="project" value="InterPro"/>
</dbReference>
<dbReference type="SUPFAM" id="SSF47391">
    <property type="entry name" value="Dimerization-anchoring domain of cAMP-dependent PK regulatory subunit"/>
    <property type="match status" value="1"/>
</dbReference>
<dbReference type="Gene3D" id="1.20.890.10">
    <property type="entry name" value="cAMP-dependent protein kinase regulatory subunit, dimerization-anchoring domain"/>
    <property type="match status" value="1"/>
</dbReference>
<dbReference type="InterPro" id="IPR027417">
    <property type="entry name" value="P-loop_NTPase"/>
</dbReference>
<dbReference type="EMBL" id="JAHXZJ010000002">
    <property type="protein sequence ID" value="KAH0564521.1"/>
    <property type="molecule type" value="Genomic_DNA"/>
</dbReference>
<dbReference type="SUPFAM" id="SSF52540">
    <property type="entry name" value="P-loop containing nucleoside triphosphate hydrolases"/>
    <property type="match status" value="1"/>
</dbReference>
<dbReference type="GO" id="GO:0019205">
    <property type="term" value="F:nucleobase-containing compound kinase activity"/>
    <property type="evidence" value="ECO:0007669"/>
    <property type="project" value="InterPro"/>
</dbReference>
<organism evidence="4 5">
    <name type="scientific">Cotesia glomerata</name>
    <name type="common">Lepidopteran parasitic wasp</name>
    <name type="synonym">Apanteles glomeratus</name>
    <dbReference type="NCBI Taxonomy" id="32391"/>
    <lineage>
        <taxon>Eukaryota</taxon>
        <taxon>Metazoa</taxon>
        <taxon>Ecdysozoa</taxon>
        <taxon>Arthropoda</taxon>
        <taxon>Hexapoda</taxon>
        <taxon>Insecta</taxon>
        <taxon>Pterygota</taxon>
        <taxon>Neoptera</taxon>
        <taxon>Endopterygota</taxon>
        <taxon>Hymenoptera</taxon>
        <taxon>Apocrita</taxon>
        <taxon>Ichneumonoidea</taxon>
        <taxon>Braconidae</taxon>
        <taxon>Microgastrinae</taxon>
        <taxon>Cotesia</taxon>
    </lineage>
</organism>